<sequence>MTIKKFLQTVVVLAACGIAATYAFDKPDVTEYVSADSDYGIAPNEKPELMREVEQLQIYKLTDGKNCTGLVIADKKLKMYQRLIDISCDQPKVTSVSVSPLELPDLVAVSFYHNDVLVGRITLIRGDIKNEMQ</sequence>
<name>A0A142IIP3_9CAUD</name>
<dbReference type="PROSITE" id="PS51257">
    <property type="entry name" value="PROKAR_LIPOPROTEIN"/>
    <property type="match status" value="1"/>
</dbReference>
<dbReference type="EMBL" id="KU726251">
    <property type="protein sequence ID" value="AMR59831.1"/>
    <property type="molecule type" value="Genomic_DNA"/>
</dbReference>
<evidence type="ECO:0000313" key="1">
    <source>
        <dbReference type="EMBL" id="AMR59831.1"/>
    </source>
</evidence>
<reference evidence="1 2" key="1">
    <citation type="submission" date="2016-02" db="EMBL/GenBank/DDBJ databases">
        <title>Complete genome sequence of a polyvalent bacteriophage, SEGD1, simultaneously inhibiting both Salmonella enterica and Escherichia coli O157:H7.</title>
        <authorList>
            <person name="Fan J."/>
            <person name="Ma J."/>
        </authorList>
    </citation>
    <scope>NUCLEOTIDE SEQUENCE [LARGE SCALE GENOMIC DNA]</scope>
</reference>
<protein>
    <submittedName>
        <fullName evidence="1">Uncharacterized protein</fullName>
    </submittedName>
</protein>
<organism evidence="1 2">
    <name type="scientific">Enterobacteria phage SEGD1</name>
    <dbReference type="NCBI Taxonomy" id="1805456"/>
    <lineage>
        <taxon>Viruses</taxon>
        <taxon>Duplodnaviria</taxon>
        <taxon>Heunggongvirae</taxon>
        <taxon>Uroviricota</taxon>
        <taxon>Caudoviricetes</taxon>
        <taxon>Chimalliviridae</taxon>
        <taxon>Seoulvirus</taxon>
        <taxon>Seoulvirus SPN3US</taxon>
    </lineage>
</organism>
<evidence type="ECO:0000313" key="2">
    <source>
        <dbReference type="Proteomes" id="UP000223976"/>
    </source>
</evidence>
<dbReference type="Proteomes" id="UP000223976">
    <property type="component" value="Segment"/>
</dbReference>
<accession>A0A142IIP3</accession>
<proteinExistence type="predicted"/>
<gene>
    <name evidence="1" type="ORF">SEGD1_184</name>
</gene>